<dbReference type="Proteomes" id="UP001595528">
    <property type="component" value="Unassembled WGS sequence"/>
</dbReference>
<dbReference type="EC" id="1.5.1.-" evidence="2"/>
<protein>
    <submittedName>
        <fullName evidence="2">Flavin reductase family protein</fullName>
        <ecNumber evidence="2">1.5.1.-</ecNumber>
    </submittedName>
</protein>
<organism evidence="2 3">
    <name type="scientific">Marinibaculum pumilum</name>
    <dbReference type="NCBI Taxonomy" id="1766165"/>
    <lineage>
        <taxon>Bacteria</taxon>
        <taxon>Pseudomonadati</taxon>
        <taxon>Pseudomonadota</taxon>
        <taxon>Alphaproteobacteria</taxon>
        <taxon>Rhodospirillales</taxon>
        <taxon>Rhodospirillaceae</taxon>
        <taxon>Marinibaculum</taxon>
    </lineage>
</organism>
<evidence type="ECO:0000259" key="1">
    <source>
        <dbReference type="SMART" id="SM00903"/>
    </source>
</evidence>
<dbReference type="GO" id="GO:0016491">
    <property type="term" value="F:oxidoreductase activity"/>
    <property type="evidence" value="ECO:0007669"/>
    <property type="project" value="UniProtKB-KW"/>
</dbReference>
<dbReference type="PANTHER" id="PTHR43812">
    <property type="entry name" value="BLR2425 PROTEIN"/>
    <property type="match status" value="1"/>
</dbReference>
<gene>
    <name evidence="2" type="ORF">ACFOGJ_20245</name>
</gene>
<feature type="domain" description="Flavin reductase like" evidence="1">
    <location>
        <begin position="18"/>
        <end position="174"/>
    </location>
</feature>
<keyword evidence="2" id="KW-0560">Oxidoreductase</keyword>
<dbReference type="SUPFAM" id="SSF50475">
    <property type="entry name" value="FMN-binding split barrel"/>
    <property type="match status" value="1"/>
</dbReference>
<dbReference type="Gene3D" id="2.30.110.10">
    <property type="entry name" value="Electron Transport, Fmn-binding Protein, Chain A"/>
    <property type="match status" value="1"/>
</dbReference>
<proteinExistence type="predicted"/>
<reference evidence="3" key="1">
    <citation type="journal article" date="2019" name="Int. J. Syst. Evol. Microbiol.">
        <title>The Global Catalogue of Microorganisms (GCM) 10K type strain sequencing project: providing services to taxonomists for standard genome sequencing and annotation.</title>
        <authorList>
            <consortium name="The Broad Institute Genomics Platform"/>
            <consortium name="The Broad Institute Genome Sequencing Center for Infectious Disease"/>
            <person name="Wu L."/>
            <person name="Ma J."/>
        </authorList>
    </citation>
    <scope>NUCLEOTIDE SEQUENCE [LARGE SCALE GENOMIC DNA]</scope>
    <source>
        <strain evidence="3">KCTC 42964</strain>
    </source>
</reference>
<accession>A0ABV7L5G0</accession>
<keyword evidence="3" id="KW-1185">Reference proteome</keyword>
<dbReference type="Pfam" id="PF01613">
    <property type="entry name" value="Flavin_Reduct"/>
    <property type="match status" value="1"/>
</dbReference>
<evidence type="ECO:0000313" key="2">
    <source>
        <dbReference type="EMBL" id="MFC3229590.1"/>
    </source>
</evidence>
<comment type="caution">
    <text evidence="2">The sequence shown here is derived from an EMBL/GenBank/DDBJ whole genome shotgun (WGS) entry which is preliminary data.</text>
</comment>
<evidence type="ECO:0000313" key="3">
    <source>
        <dbReference type="Proteomes" id="UP001595528"/>
    </source>
</evidence>
<name>A0ABV7L5G0_9PROT</name>
<dbReference type="SMART" id="SM00903">
    <property type="entry name" value="Flavin_Reduct"/>
    <property type="match status" value="1"/>
</dbReference>
<dbReference type="RefSeq" id="WP_379903937.1">
    <property type="nucleotide sequence ID" value="NZ_JBHRTR010000034.1"/>
</dbReference>
<sequence>MFYKTSDPPPLPHRPFKSLVVPRPIGWISTISTDGKVNLAPYSFYNAVGDDPPMVMFCTNGPHKDGPLKDSRINAEETGEFVVNLASYDLREQMNESSRHVERGVDEMALAGLEAAPCNLIKAPRVKEAAANLECVYLQTVEMPSWNPEHVNSMVIGEVVGIHIRDDVITGDRVDITKIRPLARMGYLDYAVVNEVFTMKRPR</sequence>
<dbReference type="InterPro" id="IPR012349">
    <property type="entry name" value="Split_barrel_FMN-bd"/>
</dbReference>
<dbReference type="EMBL" id="JBHRTR010000034">
    <property type="protein sequence ID" value="MFC3229590.1"/>
    <property type="molecule type" value="Genomic_DNA"/>
</dbReference>
<dbReference type="InterPro" id="IPR002563">
    <property type="entry name" value="Flavin_Rdtase-like_dom"/>
</dbReference>
<dbReference type="PANTHER" id="PTHR43812:SF2">
    <property type="entry name" value="FLAVIN REDUCTASE LIKE DOMAIN-CONTAINING PROTEIN"/>
    <property type="match status" value="1"/>
</dbReference>